<dbReference type="EMBL" id="BKCP01009403">
    <property type="protein sequence ID" value="GER50599.1"/>
    <property type="molecule type" value="Genomic_DNA"/>
</dbReference>
<evidence type="ECO:0000313" key="3">
    <source>
        <dbReference type="Proteomes" id="UP000325081"/>
    </source>
</evidence>
<reference evidence="3" key="1">
    <citation type="journal article" date="2019" name="Curr. Biol.">
        <title>Genome Sequence of Striga asiatica Provides Insight into the Evolution of Plant Parasitism.</title>
        <authorList>
            <person name="Yoshida S."/>
            <person name="Kim S."/>
            <person name="Wafula E.K."/>
            <person name="Tanskanen J."/>
            <person name="Kim Y.M."/>
            <person name="Honaas L."/>
            <person name="Yang Z."/>
            <person name="Spallek T."/>
            <person name="Conn C.E."/>
            <person name="Ichihashi Y."/>
            <person name="Cheong K."/>
            <person name="Cui S."/>
            <person name="Der J.P."/>
            <person name="Gundlach H."/>
            <person name="Jiao Y."/>
            <person name="Hori C."/>
            <person name="Ishida J.K."/>
            <person name="Kasahara H."/>
            <person name="Kiba T."/>
            <person name="Kim M.S."/>
            <person name="Koo N."/>
            <person name="Laohavisit A."/>
            <person name="Lee Y.H."/>
            <person name="Lumba S."/>
            <person name="McCourt P."/>
            <person name="Mortimer J.C."/>
            <person name="Mutuku J.M."/>
            <person name="Nomura T."/>
            <person name="Sasaki-Sekimoto Y."/>
            <person name="Seto Y."/>
            <person name="Wang Y."/>
            <person name="Wakatake T."/>
            <person name="Sakakibara H."/>
            <person name="Demura T."/>
            <person name="Yamaguchi S."/>
            <person name="Yoneyama K."/>
            <person name="Manabe R.I."/>
            <person name="Nelson D.C."/>
            <person name="Schulman A.H."/>
            <person name="Timko M.P."/>
            <person name="dePamphilis C.W."/>
            <person name="Choi D."/>
            <person name="Shirasu K."/>
        </authorList>
    </citation>
    <scope>NUCLEOTIDE SEQUENCE [LARGE SCALE GENOMIC DNA]</scope>
    <source>
        <strain evidence="3">cv. UVA1</strain>
    </source>
</reference>
<gene>
    <name evidence="2" type="ORF">STAS_27918</name>
</gene>
<proteinExistence type="predicted"/>
<sequence length="183" mass="20974">MLPNNECQFDPSGKDGTLHLTTQAGFVTPQYLQACSVKSPLSYSKTSSSPPVSSKFRPPIPAASASTTPWRGHGVWRRTVKLQRRKEEPRWPKLNRRAWARRRVIEVLLALSVEFKKRVRVVPGVRLRRRLVEIARLRIHAGFLQPLMQLCKMPKAEITELEKIAGELERIRARVWFGEGKRG</sequence>
<feature type="compositionally biased region" description="Low complexity" evidence="1">
    <location>
        <begin position="43"/>
        <end position="55"/>
    </location>
</feature>
<dbReference type="Proteomes" id="UP000325081">
    <property type="component" value="Unassembled WGS sequence"/>
</dbReference>
<organism evidence="2 3">
    <name type="scientific">Striga asiatica</name>
    <name type="common">Asiatic witchweed</name>
    <name type="synonym">Buchnera asiatica</name>
    <dbReference type="NCBI Taxonomy" id="4170"/>
    <lineage>
        <taxon>Eukaryota</taxon>
        <taxon>Viridiplantae</taxon>
        <taxon>Streptophyta</taxon>
        <taxon>Embryophyta</taxon>
        <taxon>Tracheophyta</taxon>
        <taxon>Spermatophyta</taxon>
        <taxon>Magnoliopsida</taxon>
        <taxon>eudicotyledons</taxon>
        <taxon>Gunneridae</taxon>
        <taxon>Pentapetalae</taxon>
        <taxon>asterids</taxon>
        <taxon>lamiids</taxon>
        <taxon>Lamiales</taxon>
        <taxon>Orobanchaceae</taxon>
        <taxon>Buchnereae</taxon>
        <taxon>Striga</taxon>
    </lineage>
</organism>
<comment type="caution">
    <text evidence="2">The sequence shown here is derived from an EMBL/GenBank/DDBJ whole genome shotgun (WGS) entry which is preliminary data.</text>
</comment>
<name>A0A5A7QZP8_STRAF</name>
<protein>
    <submittedName>
        <fullName evidence="2">TCP family transcription factor</fullName>
    </submittedName>
</protein>
<feature type="region of interest" description="Disordered" evidence="1">
    <location>
        <begin position="43"/>
        <end position="68"/>
    </location>
</feature>
<evidence type="ECO:0000313" key="2">
    <source>
        <dbReference type="EMBL" id="GER50599.1"/>
    </source>
</evidence>
<accession>A0A5A7QZP8</accession>
<keyword evidence="3" id="KW-1185">Reference proteome</keyword>
<evidence type="ECO:0000256" key="1">
    <source>
        <dbReference type="SAM" id="MobiDB-lite"/>
    </source>
</evidence>
<dbReference type="AlphaFoldDB" id="A0A5A7QZP8"/>